<accession>A0A8J5J919</accession>
<dbReference type="AlphaFoldDB" id="A0A8J5J919"/>
<evidence type="ECO:0000313" key="10">
    <source>
        <dbReference type="EMBL" id="KAG7153551.1"/>
    </source>
</evidence>
<gene>
    <name evidence="10" type="primary">pip-L2</name>
    <name evidence="10" type="ORF">Hamer_G025235</name>
</gene>
<dbReference type="GO" id="GO:0008146">
    <property type="term" value="F:sulfotransferase activity"/>
    <property type="evidence" value="ECO:0007669"/>
    <property type="project" value="InterPro"/>
</dbReference>
<keyword evidence="7 9" id="KW-0472">Membrane</keyword>
<reference evidence="10" key="1">
    <citation type="journal article" date="2021" name="Sci. Adv.">
        <title>The American lobster genome reveals insights on longevity, neural, and immune adaptations.</title>
        <authorList>
            <person name="Polinski J.M."/>
            <person name="Zimin A.V."/>
            <person name="Clark K.F."/>
            <person name="Kohn A.B."/>
            <person name="Sadowski N."/>
            <person name="Timp W."/>
            <person name="Ptitsyn A."/>
            <person name="Khanna P."/>
            <person name="Romanova D.Y."/>
            <person name="Williams P."/>
            <person name="Greenwood S.J."/>
            <person name="Moroz L.L."/>
            <person name="Walt D.R."/>
            <person name="Bodnar A.G."/>
        </authorList>
    </citation>
    <scope>NUCLEOTIDE SEQUENCE</scope>
    <source>
        <strain evidence="10">GMGI-L3</strain>
    </source>
</reference>
<keyword evidence="8" id="KW-0325">Glycoprotein</keyword>
<dbReference type="InterPro" id="IPR005331">
    <property type="entry name" value="Sulfotransferase"/>
</dbReference>
<proteinExistence type="predicted"/>
<evidence type="ECO:0000256" key="7">
    <source>
        <dbReference type="ARBA" id="ARBA00023136"/>
    </source>
</evidence>
<sequence>MIREDNEDLKLLKSEGKSHLTASEIPRCSMWTLKLRRWRNSDHASTVLGLFRYLPYVACVVVLKVYVVMLLVNSRDQTTPAFEDYDDDYSVQQELRTTTPTTTTEEPGWREKQEVLLRLNDTVISPSANNRTPDTIWLFFNRIPRTGGQTLVSLMKSLSADLDYQHQEHVYRTPWQRLMSEDEQKNLATWFEYNFWPKSYDRFSLYINFTQHRSQYVTLRPAYITVVRDPVEKYISYFRFKRVDHERVKLEMAVKEKQRPGSGRTWYWKKLEECVSGDDPECDFSPGSRSFSSAVPFFCGQYEQCLKLGDPWALQKAKYQAEYDYSVVGLAEEWNTTLAVLEEYLPMFFQGARQRYWSQEFEAERQVNKNPKKYSEVPEKIIKLLKERMGPEYELYEFLRQRLHLQYKHIASRLAAPTTAFTTTSNVPRFAIWDRMDIEFSN</sequence>
<dbReference type="PANTHER" id="PTHR12129">
    <property type="entry name" value="HEPARAN SULFATE 2-O-SULFOTRANSFERASE"/>
    <property type="match status" value="1"/>
</dbReference>
<evidence type="ECO:0000256" key="2">
    <source>
        <dbReference type="ARBA" id="ARBA00022679"/>
    </source>
</evidence>
<keyword evidence="11" id="KW-1185">Reference proteome</keyword>
<dbReference type="InterPro" id="IPR007734">
    <property type="entry name" value="Heparan_SO4_2-O-STrfase"/>
</dbReference>
<keyword evidence="3 9" id="KW-0812">Transmembrane</keyword>
<evidence type="ECO:0000256" key="5">
    <source>
        <dbReference type="ARBA" id="ARBA00022989"/>
    </source>
</evidence>
<evidence type="ECO:0000256" key="1">
    <source>
        <dbReference type="ARBA" id="ARBA00004323"/>
    </source>
</evidence>
<evidence type="ECO:0000313" key="11">
    <source>
        <dbReference type="Proteomes" id="UP000747542"/>
    </source>
</evidence>
<dbReference type="Proteomes" id="UP000747542">
    <property type="component" value="Unassembled WGS sequence"/>
</dbReference>
<dbReference type="PANTHER" id="PTHR12129:SF20">
    <property type="entry name" value="HEPARAN SULFATE 2-O-SULFOTRANSFERASE PIPE"/>
    <property type="match status" value="1"/>
</dbReference>
<protein>
    <submittedName>
        <fullName evidence="10">Heparan sulfate 2-O-sulfotransferase pipe-like 2</fullName>
    </submittedName>
</protein>
<keyword evidence="2" id="KW-0808">Transferase</keyword>
<keyword evidence="4" id="KW-0735">Signal-anchor</keyword>
<evidence type="ECO:0000256" key="8">
    <source>
        <dbReference type="ARBA" id="ARBA00023180"/>
    </source>
</evidence>
<dbReference type="Pfam" id="PF03567">
    <property type="entry name" value="Sulfotransfer_2"/>
    <property type="match status" value="1"/>
</dbReference>
<dbReference type="GO" id="GO:0000139">
    <property type="term" value="C:Golgi membrane"/>
    <property type="evidence" value="ECO:0007669"/>
    <property type="project" value="UniProtKB-SubCell"/>
</dbReference>
<comment type="caution">
    <text evidence="10">The sequence shown here is derived from an EMBL/GenBank/DDBJ whole genome shotgun (WGS) entry which is preliminary data.</text>
</comment>
<evidence type="ECO:0000256" key="6">
    <source>
        <dbReference type="ARBA" id="ARBA00023034"/>
    </source>
</evidence>
<dbReference type="OrthoDB" id="10019582at2759"/>
<comment type="subcellular location">
    <subcellularLocation>
        <location evidence="1">Golgi apparatus membrane</location>
        <topology evidence="1">Single-pass type II membrane protein</topology>
    </subcellularLocation>
</comment>
<evidence type="ECO:0000256" key="3">
    <source>
        <dbReference type="ARBA" id="ARBA00022692"/>
    </source>
</evidence>
<dbReference type="EMBL" id="JAHLQT010046608">
    <property type="protein sequence ID" value="KAG7153551.1"/>
    <property type="molecule type" value="Genomic_DNA"/>
</dbReference>
<evidence type="ECO:0000256" key="4">
    <source>
        <dbReference type="ARBA" id="ARBA00022968"/>
    </source>
</evidence>
<keyword evidence="6" id="KW-0333">Golgi apparatus</keyword>
<keyword evidence="5 9" id="KW-1133">Transmembrane helix</keyword>
<name>A0A8J5J919_HOMAM</name>
<feature type="transmembrane region" description="Helical" evidence="9">
    <location>
        <begin position="53"/>
        <end position="72"/>
    </location>
</feature>
<evidence type="ECO:0000256" key="9">
    <source>
        <dbReference type="SAM" id="Phobius"/>
    </source>
</evidence>
<organism evidence="10 11">
    <name type="scientific">Homarus americanus</name>
    <name type="common">American lobster</name>
    <dbReference type="NCBI Taxonomy" id="6706"/>
    <lineage>
        <taxon>Eukaryota</taxon>
        <taxon>Metazoa</taxon>
        <taxon>Ecdysozoa</taxon>
        <taxon>Arthropoda</taxon>
        <taxon>Crustacea</taxon>
        <taxon>Multicrustacea</taxon>
        <taxon>Malacostraca</taxon>
        <taxon>Eumalacostraca</taxon>
        <taxon>Eucarida</taxon>
        <taxon>Decapoda</taxon>
        <taxon>Pleocyemata</taxon>
        <taxon>Astacidea</taxon>
        <taxon>Nephropoidea</taxon>
        <taxon>Nephropidae</taxon>
        <taxon>Homarus</taxon>
    </lineage>
</organism>